<evidence type="ECO:0000313" key="2">
    <source>
        <dbReference type="Proteomes" id="UP001345013"/>
    </source>
</evidence>
<accession>A0ABR0KKT2</accession>
<reference evidence="1 2" key="1">
    <citation type="submission" date="2023-08" db="EMBL/GenBank/DDBJ databases">
        <title>Black Yeasts Isolated from many extreme environments.</title>
        <authorList>
            <person name="Coleine C."/>
            <person name="Stajich J.E."/>
            <person name="Selbmann L."/>
        </authorList>
    </citation>
    <scope>NUCLEOTIDE SEQUENCE [LARGE SCALE GENOMIC DNA]</scope>
    <source>
        <strain evidence="1 2">CCFEE 5885</strain>
    </source>
</reference>
<protein>
    <submittedName>
        <fullName evidence="1">Uncharacterized protein</fullName>
    </submittedName>
</protein>
<keyword evidence="2" id="KW-1185">Reference proteome</keyword>
<dbReference type="EMBL" id="JAVRRG010000010">
    <property type="protein sequence ID" value="KAK5099497.1"/>
    <property type="molecule type" value="Genomic_DNA"/>
</dbReference>
<name>A0ABR0KKT2_9EURO</name>
<dbReference type="Proteomes" id="UP001345013">
    <property type="component" value="Unassembled WGS sequence"/>
</dbReference>
<gene>
    <name evidence="1" type="ORF">LTR24_001395</name>
</gene>
<proteinExistence type="predicted"/>
<comment type="caution">
    <text evidence="1">The sequence shown here is derived from an EMBL/GenBank/DDBJ whole genome shotgun (WGS) entry which is preliminary data.</text>
</comment>
<evidence type="ECO:0000313" key="1">
    <source>
        <dbReference type="EMBL" id="KAK5099497.1"/>
    </source>
</evidence>
<sequence length="269" mass="30448">MSSTFPFLRLPPELQVRVCELYFAKPFTIHVFPRSRSFSFVKGSRRSVQDDLTKWSDCQLGLLPHARSLLQASPELCEQARTALLKAFNGQVYCTVEWESRLSLPHTINRFLENFLTYPLPKDRVRDITLCVEKVFNPGPKLSTVVRRDWKEFVELVGHSRLLNLELIRIELDDCRLPGLIRGEHDVELFLQGGKDDKLVACIQKYLPKMEVGDAGKIERADGLLVPVVVSVSCYLPSHPKIELFAEVKLIDPQAITVMGRDVSATGGS</sequence>
<organism evidence="1 2">
    <name type="scientific">Lithohypha guttulata</name>
    <dbReference type="NCBI Taxonomy" id="1690604"/>
    <lineage>
        <taxon>Eukaryota</taxon>
        <taxon>Fungi</taxon>
        <taxon>Dikarya</taxon>
        <taxon>Ascomycota</taxon>
        <taxon>Pezizomycotina</taxon>
        <taxon>Eurotiomycetes</taxon>
        <taxon>Chaetothyriomycetidae</taxon>
        <taxon>Chaetothyriales</taxon>
        <taxon>Trichomeriaceae</taxon>
        <taxon>Lithohypha</taxon>
    </lineage>
</organism>